<organism evidence="1">
    <name type="scientific">Siphoviridae sp. ctGKi16</name>
    <dbReference type="NCBI Taxonomy" id="2825410"/>
    <lineage>
        <taxon>Viruses</taxon>
        <taxon>Duplodnaviria</taxon>
        <taxon>Heunggongvirae</taxon>
        <taxon>Uroviricota</taxon>
        <taxon>Caudoviricetes</taxon>
    </lineage>
</organism>
<reference evidence="1" key="1">
    <citation type="journal article" date="2021" name="Proc. Natl. Acad. Sci. U.S.A.">
        <title>A Catalog of Tens of Thousands of Viruses from Human Metagenomes Reveals Hidden Associations with Chronic Diseases.</title>
        <authorList>
            <person name="Tisza M.J."/>
            <person name="Buck C.B."/>
        </authorList>
    </citation>
    <scope>NUCLEOTIDE SEQUENCE</scope>
    <source>
        <strain evidence="1">CtGKi16</strain>
    </source>
</reference>
<accession>A0A8S5Q593</accession>
<dbReference type="EMBL" id="BK015577">
    <property type="protein sequence ID" value="DAE14210.1"/>
    <property type="molecule type" value="Genomic_DNA"/>
</dbReference>
<protein>
    <submittedName>
        <fullName evidence="1">Uncharacterized protein</fullName>
    </submittedName>
</protein>
<name>A0A8S5Q593_9CAUD</name>
<sequence>MQPMKDNYMDYHIEDITAFDNDNGSGIIARVVFHYETHLKSVSVNVHLPLDKEASLSVIESRVFDEAKKQLAALVSAF</sequence>
<evidence type="ECO:0000313" key="1">
    <source>
        <dbReference type="EMBL" id="DAE14210.1"/>
    </source>
</evidence>
<proteinExistence type="predicted"/>